<comment type="caution">
    <text evidence="1">The sequence shown here is derived from an EMBL/GenBank/DDBJ whole genome shotgun (WGS) entry which is preliminary data.</text>
</comment>
<gene>
    <name evidence="1" type="ORF">AQ490_25375</name>
</gene>
<reference evidence="1 2" key="1">
    <citation type="submission" date="2015-10" db="EMBL/GenBank/DDBJ databases">
        <title>Draft genome sequence of pyrrolomycin-producing Streptomyces vitaminophilus.</title>
        <authorList>
            <person name="Graham D.E."/>
            <person name="Mahan K.M."/>
            <person name="Klingeman D.M."/>
            <person name="Hettich R.L."/>
            <person name="Parry R.J."/>
        </authorList>
    </citation>
    <scope>NUCLEOTIDE SEQUENCE [LARGE SCALE GENOMIC DNA]</scope>
    <source>
        <strain evidence="1 2">ATCC 31673</strain>
    </source>
</reference>
<dbReference type="Gene3D" id="1.10.1220.10">
    <property type="entry name" value="Met repressor-like"/>
    <property type="match status" value="1"/>
</dbReference>
<dbReference type="InterPro" id="IPR010985">
    <property type="entry name" value="Ribbon_hlx_hlx"/>
</dbReference>
<dbReference type="Proteomes" id="UP000050867">
    <property type="component" value="Unassembled WGS sequence"/>
</dbReference>
<dbReference type="InterPro" id="IPR008651">
    <property type="entry name" value="Uncharacterised_HicB"/>
</dbReference>
<proteinExistence type="predicted"/>
<organism evidence="1 2">
    <name type="scientific">Wenjunlia vitaminophila</name>
    <name type="common">Streptomyces vitaminophilus</name>
    <dbReference type="NCBI Taxonomy" id="76728"/>
    <lineage>
        <taxon>Bacteria</taxon>
        <taxon>Bacillati</taxon>
        <taxon>Actinomycetota</taxon>
        <taxon>Actinomycetes</taxon>
        <taxon>Kitasatosporales</taxon>
        <taxon>Streptomycetaceae</taxon>
        <taxon>Wenjunlia</taxon>
    </lineage>
</organism>
<sequence>MEQKSLTLRVPKDDAERISRRAAELGLSVNAYMHQTVMADVNQEVARFAAPTREILDWLGGDPEAADVLDRLNADIDPRPKAQQRGAAA</sequence>
<dbReference type="AlphaFoldDB" id="A0A0T6LQE1"/>
<dbReference type="SUPFAM" id="SSF47598">
    <property type="entry name" value="Ribbon-helix-helix"/>
    <property type="match status" value="1"/>
</dbReference>
<dbReference type="STRING" id="76728.AQ490_25375"/>
<accession>A0A0T6LQE1</accession>
<keyword evidence="2" id="KW-1185">Reference proteome</keyword>
<dbReference type="OrthoDB" id="4225464at2"/>
<evidence type="ECO:0000313" key="1">
    <source>
        <dbReference type="EMBL" id="KRV48346.1"/>
    </source>
</evidence>
<evidence type="ECO:0008006" key="3">
    <source>
        <dbReference type="Google" id="ProtNLM"/>
    </source>
</evidence>
<dbReference type="EMBL" id="LLZU01000025">
    <property type="protein sequence ID" value="KRV48346.1"/>
    <property type="molecule type" value="Genomic_DNA"/>
</dbReference>
<dbReference type="GO" id="GO:0006355">
    <property type="term" value="P:regulation of DNA-templated transcription"/>
    <property type="evidence" value="ECO:0007669"/>
    <property type="project" value="InterPro"/>
</dbReference>
<evidence type="ECO:0000313" key="2">
    <source>
        <dbReference type="Proteomes" id="UP000050867"/>
    </source>
</evidence>
<dbReference type="Pfam" id="PF05534">
    <property type="entry name" value="HicB"/>
    <property type="match status" value="1"/>
</dbReference>
<dbReference type="RefSeq" id="WP_018382034.1">
    <property type="nucleotide sequence ID" value="NZ_LLZU01000025.1"/>
</dbReference>
<name>A0A0T6LQE1_WENVI</name>
<protein>
    <recommendedName>
        <fullName evidence="3">Toxin-antitoxin system HicB family antitoxin</fullName>
    </recommendedName>
</protein>
<dbReference type="InterPro" id="IPR013321">
    <property type="entry name" value="Arc_rbn_hlx_hlx"/>
</dbReference>